<evidence type="ECO:0000256" key="1">
    <source>
        <dbReference type="ARBA" id="ARBA00022692"/>
    </source>
</evidence>
<organism evidence="4 5">
    <name type="scientific">Bremia lactucae</name>
    <name type="common">Lettuce downy mildew</name>
    <dbReference type="NCBI Taxonomy" id="4779"/>
    <lineage>
        <taxon>Eukaryota</taxon>
        <taxon>Sar</taxon>
        <taxon>Stramenopiles</taxon>
        <taxon>Oomycota</taxon>
        <taxon>Peronosporomycetes</taxon>
        <taxon>Peronosporales</taxon>
        <taxon>Peronosporaceae</taxon>
        <taxon>Bremia</taxon>
    </lineage>
</organism>
<dbReference type="OrthoDB" id="276515at2759"/>
<keyword evidence="2" id="KW-1133">Transmembrane helix</keyword>
<protein>
    <submittedName>
        <fullName evidence="4">Uncharacterized protein</fullName>
    </submittedName>
</protein>
<keyword evidence="1" id="KW-0812">Transmembrane</keyword>
<evidence type="ECO:0000256" key="3">
    <source>
        <dbReference type="ARBA" id="ARBA00023136"/>
    </source>
</evidence>
<dbReference type="RefSeq" id="XP_067822748.1">
    <property type="nucleotide sequence ID" value="XM_067966802.1"/>
</dbReference>
<name>A0A976IK43_BRELC</name>
<dbReference type="EMBL" id="SHOA02000013">
    <property type="protein sequence ID" value="TDH73250.1"/>
    <property type="molecule type" value="Genomic_DNA"/>
</dbReference>
<evidence type="ECO:0000313" key="5">
    <source>
        <dbReference type="Proteomes" id="UP000294530"/>
    </source>
</evidence>
<dbReference type="GO" id="GO:0005524">
    <property type="term" value="F:ATP binding"/>
    <property type="evidence" value="ECO:0007669"/>
    <property type="project" value="InterPro"/>
</dbReference>
<proteinExistence type="predicted"/>
<dbReference type="Gene3D" id="1.20.1560.10">
    <property type="entry name" value="ABC transporter type 1, transmembrane domain"/>
    <property type="match status" value="1"/>
</dbReference>
<dbReference type="Proteomes" id="UP000294530">
    <property type="component" value="Unassembled WGS sequence"/>
</dbReference>
<comment type="caution">
    <text evidence="4">The sequence shown here is derived from an EMBL/GenBank/DDBJ whole genome shotgun (WGS) entry which is preliminary data.</text>
</comment>
<dbReference type="GO" id="GO:0016020">
    <property type="term" value="C:membrane"/>
    <property type="evidence" value="ECO:0007669"/>
    <property type="project" value="InterPro"/>
</dbReference>
<keyword evidence="3" id="KW-0472">Membrane</keyword>
<dbReference type="GeneID" id="94352473"/>
<accession>A0A976IK43</accession>
<dbReference type="AlphaFoldDB" id="A0A976IK43"/>
<sequence length="161" mass="17163">MSVLHNRKLSLRGFCDSSHLWPSGSSKEAKDIKLKVFISAGLVVASKALTIQVPFIFKELMDAMGETATALTGSFEVAAPLAVVIGYGLARFSASASSELANAVFATGILNLNFTLTSKNCSRSIDFVLRALAFRVVPTVLEIGLVSTIMTTQALAFHTHV</sequence>
<keyword evidence="5" id="KW-1185">Reference proteome</keyword>
<gene>
    <name evidence="4" type="ORF">CCR75_008752</name>
</gene>
<evidence type="ECO:0000313" key="4">
    <source>
        <dbReference type="EMBL" id="TDH73250.1"/>
    </source>
</evidence>
<reference evidence="4 5" key="1">
    <citation type="journal article" date="2021" name="Genome Biol.">
        <title>AFLAP: assembly-free linkage analysis pipeline using k-mers from genome sequencing data.</title>
        <authorList>
            <person name="Fletcher K."/>
            <person name="Zhang L."/>
            <person name="Gil J."/>
            <person name="Han R."/>
            <person name="Cavanaugh K."/>
            <person name="Michelmore R."/>
        </authorList>
    </citation>
    <scope>NUCLEOTIDE SEQUENCE [LARGE SCALE GENOMIC DNA]</scope>
    <source>
        <strain evidence="4 5">SF5</strain>
    </source>
</reference>
<dbReference type="InterPro" id="IPR036640">
    <property type="entry name" value="ABC1_TM_sf"/>
</dbReference>
<dbReference type="KEGG" id="blac:94352473"/>
<evidence type="ECO:0000256" key="2">
    <source>
        <dbReference type="ARBA" id="ARBA00022989"/>
    </source>
</evidence>